<proteinExistence type="predicted"/>
<comment type="caution">
    <text evidence="3">The sequence shown here is derived from an EMBL/GenBank/DDBJ whole genome shotgun (WGS) entry which is preliminary data.</text>
</comment>
<gene>
    <name evidence="2" type="ORF">Alo02nite_90180</name>
    <name evidence="3" type="ORF">BJ964_006571</name>
</gene>
<dbReference type="AlphaFoldDB" id="A0A7W7HL16"/>
<evidence type="ECO:0000313" key="3">
    <source>
        <dbReference type="EMBL" id="MBB4752410.1"/>
    </source>
</evidence>
<dbReference type="PANTHER" id="PTHR33121">
    <property type="entry name" value="CYCLIC DI-GMP PHOSPHODIESTERASE PDEF"/>
    <property type="match status" value="1"/>
</dbReference>
<dbReference type="PANTHER" id="PTHR33121:SF79">
    <property type="entry name" value="CYCLIC DI-GMP PHOSPHODIESTERASE PDED-RELATED"/>
    <property type="match status" value="1"/>
</dbReference>
<dbReference type="InterPro" id="IPR035919">
    <property type="entry name" value="EAL_sf"/>
</dbReference>
<protein>
    <submittedName>
        <fullName evidence="3">Sensor c-di-GMP phosphodiesterase-like protein</fullName>
    </submittedName>
</protein>
<dbReference type="SUPFAM" id="SSF141868">
    <property type="entry name" value="EAL domain-like"/>
    <property type="match status" value="1"/>
</dbReference>
<dbReference type="PROSITE" id="PS50883">
    <property type="entry name" value="EAL"/>
    <property type="match status" value="1"/>
</dbReference>
<evidence type="ECO:0000259" key="1">
    <source>
        <dbReference type="PROSITE" id="PS50883"/>
    </source>
</evidence>
<reference evidence="3 4" key="1">
    <citation type="submission" date="2020-08" db="EMBL/GenBank/DDBJ databases">
        <title>Sequencing the genomes of 1000 actinobacteria strains.</title>
        <authorList>
            <person name="Klenk H.-P."/>
        </authorList>
    </citation>
    <scope>NUCLEOTIDE SEQUENCE [LARGE SCALE GENOMIC DNA]</scope>
    <source>
        <strain evidence="3 4">DSM 43150</strain>
    </source>
</reference>
<name>A0A7W7HL16_9ACTN</name>
<dbReference type="Proteomes" id="UP000631312">
    <property type="component" value="Unassembled WGS sequence"/>
</dbReference>
<dbReference type="Pfam" id="PF00563">
    <property type="entry name" value="EAL"/>
    <property type="match status" value="1"/>
</dbReference>
<reference evidence="2 5" key="2">
    <citation type="submission" date="2021-01" db="EMBL/GenBank/DDBJ databases">
        <title>Whole genome shotgun sequence of Actinoplanes lobatus NBRC 12513.</title>
        <authorList>
            <person name="Komaki H."/>
            <person name="Tamura T."/>
        </authorList>
    </citation>
    <scope>NUCLEOTIDE SEQUENCE [LARGE SCALE GENOMIC DNA]</scope>
    <source>
        <strain evidence="2 5">NBRC 12513</strain>
    </source>
</reference>
<sequence length="63" mass="6855">MTTLHELRKLGVRIALDDFGTGHSSLGLLQTVPVDILKVDKSFVDNVTEAGRHSVIAEALIQQ</sequence>
<dbReference type="Proteomes" id="UP000590511">
    <property type="component" value="Unassembled WGS sequence"/>
</dbReference>
<organism evidence="3 4">
    <name type="scientific">Actinoplanes lobatus</name>
    <dbReference type="NCBI Taxonomy" id="113568"/>
    <lineage>
        <taxon>Bacteria</taxon>
        <taxon>Bacillati</taxon>
        <taxon>Actinomycetota</taxon>
        <taxon>Actinomycetes</taxon>
        <taxon>Micromonosporales</taxon>
        <taxon>Micromonosporaceae</taxon>
        <taxon>Actinoplanes</taxon>
    </lineage>
</organism>
<accession>A0A7W7HL16</accession>
<feature type="domain" description="EAL" evidence="1">
    <location>
        <begin position="1"/>
        <end position="63"/>
    </location>
</feature>
<keyword evidence="5" id="KW-1185">Reference proteome</keyword>
<dbReference type="InterPro" id="IPR050706">
    <property type="entry name" value="Cyclic-di-GMP_PDE-like"/>
</dbReference>
<evidence type="ECO:0000313" key="2">
    <source>
        <dbReference type="EMBL" id="GIE46120.1"/>
    </source>
</evidence>
<evidence type="ECO:0000313" key="4">
    <source>
        <dbReference type="Proteomes" id="UP000590511"/>
    </source>
</evidence>
<dbReference type="InterPro" id="IPR001633">
    <property type="entry name" value="EAL_dom"/>
</dbReference>
<dbReference type="EMBL" id="JACHNC010000001">
    <property type="protein sequence ID" value="MBB4752410.1"/>
    <property type="molecule type" value="Genomic_DNA"/>
</dbReference>
<dbReference type="GO" id="GO:0071111">
    <property type="term" value="F:cyclic-guanylate-specific phosphodiesterase activity"/>
    <property type="evidence" value="ECO:0007669"/>
    <property type="project" value="InterPro"/>
</dbReference>
<dbReference type="Gene3D" id="3.20.20.450">
    <property type="entry name" value="EAL domain"/>
    <property type="match status" value="1"/>
</dbReference>
<dbReference type="EMBL" id="BOMP01000188">
    <property type="protein sequence ID" value="GIE46120.1"/>
    <property type="molecule type" value="Genomic_DNA"/>
</dbReference>
<evidence type="ECO:0000313" key="5">
    <source>
        <dbReference type="Proteomes" id="UP000631312"/>
    </source>
</evidence>